<gene>
    <name evidence="2" type="ORF">LH706_09480</name>
    <name evidence="1" type="ORF">RUN215_v1_1590004</name>
</gene>
<organism evidence="1">
    <name type="scientific">Ralstonia solanacearum</name>
    <name type="common">Pseudomonas solanacearum</name>
    <dbReference type="NCBI Taxonomy" id="305"/>
    <lineage>
        <taxon>Bacteria</taxon>
        <taxon>Pseudomonadati</taxon>
        <taxon>Pseudomonadota</taxon>
        <taxon>Betaproteobacteria</taxon>
        <taxon>Burkholderiales</taxon>
        <taxon>Burkholderiaceae</taxon>
        <taxon>Ralstonia</taxon>
        <taxon>Ralstonia solanacearum species complex</taxon>
    </lineage>
</organism>
<accession>A0A0S4X1U1</accession>
<dbReference type="EMBL" id="CP085043">
    <property type="protein sequence ID" value="UZF13313.1"/>
    <property type="molecule type" value="Genomic_DNA"/>
</dbReference>
<dbReference type="AlphaFoldDB" id="A0A0S4X1U1"/>
<sequence>MRRLNFRDNPIFHMECARHQTDADARVYFMNRIAVIDIAPLTGTACDAAGLDLPGPARVDARHDVPPARESAGLDSRTVQLTDERRLLRFRRLLKTHRPAVVEWESRRLQ</sequence>
<dbReference type="PATRIC" id="fig|305.107.peg.4948"/>
<protein>
    <submittedName>
        <fullName evidence="1">Transposase</fullName>
    </submittedName>
</protein>
<reference evidence="1" key="1">
    <citation type="submission" date="2015-10" db="EMBL/GenBank/DDBJ databases">
        <authorList>
            <person name="Gilbert D.G."/>
        </authorList>
    </citation>
    <scope>NUCLEOTIDE SEQUENCE</scope>
    <source>
        <strain evidence="1">Phyl III-seqv23</strain>
    </source>
</reference>
<evidence type="ECO:0000313" key="1">
    <source>
        <dbReference type="EMBL" id="CUV57942.1"/>
    </source>
</evidence>
<reference evidence="2" key="2">
    <citation type="submission" date="2021-10" db="EMBL/GenBank/DDBJ databases">
        <title>Complete genome sequences of five Ralstonia solancearum strains isolated from sunflower.</title>
        <authorList>
            <person name="She X."/>
            <person name="He Z."/>
        </authorList>
    </citation>
    <scope>NUCLEOTIDE SEQUENCE</scope>
    <source>
        <strain evidence="2">RS638</strain>
    </source>
</reference>
<evidence type="ECO:0000313" key="2">
    <source>
        <dbReference type="EMBL" id="UZF13313.1"/>
    </source>
</evidence>
<proteinExistence type="predicted"/>
<dbReference type="EMBL" id="LN899820">
    <property type="protein sequence ID" value="CUV57942.1"/>
    <property type="molecule type" value="Genomic_DNA"/>
</dbReference>
<name>A0A0S4X1U1_RALSL</name>